<dbReference type="EMBL" id="CP150952">
    <property type="protein sequence ID" value="WZC51033.2"/>
    <property type="molecule type" value="Genomic_DNA"/>
</dbReference>
<feature type="transmembrane region" description="Helical" evidence="2">
    <location>
        <begin position="415"/>
        <end position="437"/>
    </location>
</feature>
<keyword evidence="2" id="KW-0812">Transmembrane</keyword>
<proteinExistence type="predicted"/>
<feature type="transmembrane region" description="Helical" evidence="2">
    <location>
        <begin position="205"/>
        <end position="223"/>
    </location>
</feature>
<name>A0ABZ2V8X3_9RHOB</name>
<keyword evidence="2" id="KW-1133">Transmembrane helix</keyword>
<feature type="compositionally biased region" description="Basic and acidic residues" evidence="1">
    <location>
        <begin position="153"/>
        <end position="162"/>
    </location>
</feature>
<keyword evidence="4" id="KW-1185">Reference proteome</keyword>
<accession>A0ABZ2V8X3</accession>
<dbReference type="RefSeq" id="WP_373636930.1">
    <property type="nucleotide sequence ID" value="NZ_CP150952.2"/>
</dbReference>
<evidence type="ECO:0000313" key="3">
    <source>
        <dbReference type="EMBL" id="WZC51033.2"/>
    </source>
</evidence>
<sequence length="569" mass="63748">MCLKSLQLHDRIRKEAQRNEKISSSSLIKNGKYFVAPQKTEDNFKVLFARLAAAGAGRPVNASGFPDGPWTPDALMEAICLLEENEKGINLRIVQLWFQDNDHGIGPENIKWLARIFGCDDPEATSLWQAEIAASKERLTKERKAKQLSKKHTTSDEAKETDQPVTTGEAETQHQSPSIQPEKPASRTLAEKTEWILSGSGSMNLLVVYWLVFCGLGFLNYALGTLSVTYEPVEGLSKQVGFIWAPTLNALPLIALPLYIYFVGDLNTYWKRVGRGNCISVDSKSVTAHRNVAWYAKVNDFSFSFWAIALFCFLFVCCFQWFGIYLPAYLSGDANGVQIDRYLVTLVRPEVISIPEAMILSAIGYLYTASYIAVFMFGLLFLVIVVFDFHDICTTLVLEGRTINRRQILKEGQKIVWGSFRVAVLGLWLATLIKLQVTYLSSDSPNFVQWIKTDALSFFRVGSTRNGWLDNTSITHFTTFLMVVVTATIFVFSVMKVQNIFQRLSIYGEDLSFARDGREVVRMLFVIGLLSVNLVLVGRFDGFSLLLALSIIASTRVLSGPKLQTFLGG</sequence>
<evidence type="ECO:0000256" key="1">
    <source>
        <dbReference type="SAM" id="MobiDB-lite"/>
    </source>
</evidence>
<evidence type="ECO:0000313" key="4">
    <source>
        <dbReference type="Proteomes" id="UP001440612"/>
    </source>
</evidence>
<reference evidence="4" key="1">
    <citation type="submission" date="2024-04" db="EMBL/GenBank/DDBJ databases">
        <title>Phylogenomic analyses of a clade within the roseobacter group suggest taxonomic reassignments of species of the genera Aestuariivita, Citreicella, Loktanella, Nautella, Pelagibaca, Ruegeria, Thalassobius, Thiobacimonas and Tropicibacter, and the proposal o.</title>
        <authorList>
            <person name="Jeon C.O."/>
        </authorList>
    </citation>
    <scope>NUCLEOTIDE SEQUENCE [LARGE SCALE GENOMIC DNA]</scope>
    <source>
        <strain evidence="4">BS5-3</strain>
        <plasmid evidence="4">pBS5-3-1</plasmid>
    </source>
</reference>
<feature type="transmembrane region" description="Helical" evidence="2">
    <location>
        <begin position="243"/>
        <end position="262"/>
    </location>
</feature>
<protein>
    <submittedName>
        <fullName evidence="3">RcgA family putative transporter</fullName>
    </submittedName>
</protein>
<feature type="transmembrane region" description="Helical" evidence="2">
    <location>
        <begin position="474"/>
        <end position="495"/>
    </location>
</feature>
<feature type="transmembrane region" description="Helical" evidence="2">
    <location>
        <begin position="303"/>
        <end position="322"/>
    </location>
</feature>
<feature type="transmembrane region" description="Helical" evidence="2">
    <location>
        <begin position="365"/>
        <end position="387"/>
    </location>
</feature>
<feature type="transmembrane region" description="Helical" evidence="2">
    <location>
        <begin position="520"/>
        <end position="537"/>
    </location>
</feature>
<feature type="compositionally biased region" description="Polar residues" evidence="1">
    <location>
        <begin position="163"/>
        <end position="179"/>
    </location>
</feature>
<dbReference type="Proteomes" id="UP001440612">
    <property type="component" value="Plasmid pBS5-3-1"/>
</dbReference>
<gene>
    <name evidence="3" type="ORF">AABB29_20275</name>
</gene>
<feature type="region of interest" description="Disordered" evidence="1">
    <location>
        <begin position="143"/>
        <end position="187"/>
    </location>
</feature>
<feature type="compositionally biased region" description="Basic residues" evidence="1">
    <location>
        <begin position="143"/>
        <end position="152"/>
    </location>
</feature>
<dbReference type="NCBIfam" id="NF047336">
    <property type="entry name" value="conj_memb_RcgA"/>
    <property type="match status" value="1"/>
</dbReference>
<organism evidence="3 4">
    <name type="scientific">Yoonia phaeophyticola</name>
    <dbReference type="NCBI Taxonomy" id="3137369"/>
    <lineage>
        <taxon>Bacteria</taxon>
        <taxon>Pseudomonadati</taxon>
        <taxon>Pseudomonadota</taxon>
        <taxon>Alphaproteobacteria</taxon>
        <taxon>Rhodobacterales</taxon>
        <taxon>Paracoccaceae</taxon>
        <taxon>Yoonia</taxon>
    </lineage>
</organism>
<keyword evidence="3" id="KW-0614">Plasmid</keyword>
<evidence type="ECO:0000256" key="2">
    <source>
        <dbReference type="SAM" id="Phobius"/>
    </source>
</evidence>
<dbReference type="InterPro" id="IPR058114">
    <property type="entry name" value="RcgA-like"/>
</dbReference>
<geneLocation type="plasmid" evidence="3 4">
    <name>pBS5-3-1</name>
</geneLocation>
<keyword evidence="2" id="KW-0472">Membrane</keyword>